<dbReference type="PANTHER" id="PTHR21231:SF7">
    <property type="entry name" value="GPN-LOOP GTPASE 3"/>
    <property type="match status" value="1"/>
</dbReference>
<keyword evidence="8" id="KW-1185">Reference proteome</keyword>
<accession>A0A2T6ZFV3</accession>
<evidence type="ECO:0000256" key="5">
    <source>
        <dbReference type="ARBA" id="ARBA00023134"/>
    </source>
</evidence>
<dbReference type="Proteomes" id="UP000244722">
    <property type="component" value="Unassembled WGS sequence"/>
</dbReference>
<comment type="subunit">
    <text evidence="6">Binds to RNA polymerase II (RNAPII).</text>
</comment>
<dbReference type="CDD" id="cd17872">
    <property type="entry name" value="GPN3"/>
    <property type="match status" value="1"/>
</dbReference>
<keyword evidence="3 6" id="KW-0547">Nucleotide-binding</keyword>
<keyword evidence="4 6" id="KW-0378">Hydrolase</keyword>
<sequence>MSRFGVLVVGPAGCGKSTFCAALISHIANTKRSCLYVNLDPAATDFEYEPAVDIKDLITLEDAMEEMGLGPNGGLMACFEFVQATPRPGLPVASTDSSPPFRFLMENLDWLDHSLDDVGEDTLVIFDCPGQIELYTHVPILPNLAKHLTGHLQFSLAASYLLESTFVIDKSKFFAGTLSAMSAMIMLEIPHINIMSKMDLVKGQFSKRELKRFLDPDPGIILSDVHKETNPKFHKLNECVVGLIDDFSMVQFLQLESQNEDSVQGILSYIDDCVGWSEVQEPQIKDEPDMDYEEPIED</sequence>
<dbReference type="GO" id="GO:0003924">
    <property type="term" value="F:GTPase activity"/>
    <property type="evidence" value="ECO:0007669"/>
    <property type="project" value="TreeGrafter"/>
</dbReference>
<proteinExistence type="inferred from homology"/>
<comment type="similarity">
    <text evidence="1 6">Belongs to the GPN-loop GTPase family.</text>
</comment>
<organism evidence="7 8">
    <name type="scientific">Tuber borchii</name>
    <name type="common">White truffle</name>
    <dbReference type="NCBI Taxonomy" id="42251"/>
    <lineage>
        <taxon>Eukaryota</taxon>
        <taxon>Fungi</taxon>
        <taxon>Dikarya</taxon>
        <taxon>Ascomycota</taxon>
        <taxon>Pezizomycotina</taxon>
        <taxon>Pezizomycetes</taxon>
        <taxon>Pezizales</taxon>
        <taxon>Tuberaceae</taxon>
        <taxon>Tuber</taxon>
    </lineage>
</organism>
<evidence type="ECO:0000256" key="6">
    <source>
        <dbReference type="RuleBase" id="RU365059"/>
    </source>
</evidence>
<name>A0A2T6ZFV3_TUBBO</name>
<dbReference type="OrthoDB" id="5839at2759"/>
<dbReference type="PANTHER" id="PTHR21231">
    <property type="entry name" value="XPA-BINDING PROTEIN 1-RELATED"/>
    <property type="match status" value="1"/>
</dbReference>
<dbReference type="InterPro" id="IPR004130">
    <property type="entry name" value="Gpn"/>
</dbReference>
<evidence type="ECO:0000313" key="8">
    <source>
        <dbReference type="Proteomes" id="UP000244722"/>
    </source>
</evidence>
<dbReference type="SUPFAM" id="SSF52540">
    <property type="entry name" value="P-loop containing nucleoside triphosphate hydrolases"/>
    <property type="match status" value="1"/>
</dbReference>
<comment type="function">
    <text evidence="6">Small GTPase required for proper nuclear import of RNA polymerase II and III (RNAPII and RNAPIII). May act at an RNAP assembly step prior to nuclear import.</text>
</comment>
<dbReference type="Gene3D" id="3.40.50.300">
    <property type="entry name" value="P-loop containing nucleotide triphosphate hydrolases"/>
    <property type="match status" value="1"/>
</dbReference>
<dbReference type="InterPro" id="IPR027417">
    <property type="entry name" value="P-loop_NTPase"/>
</dbReference>
<dbReference type="GO" id="GO:0005525">
    <property type="term" value="F:GTP binding"/>
    <property type="evidence" value="ECO:0007669"/>
    <property type="project" value="UniProtKB-KW"/>
</dbReference>
<evidence type="ECO:0000256" key="2">
    <source>
        <dbReference type="ARBA" id="ARBA00014587"/>
    </source>
</evidence>
<dbReference type="STRING" id="42251.A0A2T6ZFV3"/>
<evidence type="ECO:0000313" key="7">
    <source>
        <dbReference type="EMBL" id="PUU74336.1"/>
    </source>
</evidence>
<protein>
    <recommendedName>
        <fullName evidence="2 6">GPN-loop GTPase 3</fullName>
    </recommendedName>
</protein>
<gene>
    <name evidence="7" type="ORF">B9Z19DRAFT_1068289</name>
</gene>
<keyword evidence="5 6" id="KW-0342">GTP-binding</keyword>
<evidence type="ECO:0000256" key="1">
    <source>
        <dbReference type="ARBA" id="ARBA00005290"/>
    </source>
</evidence>
<dbReference type="InterPro" id="IPR030228">
    <property type="entry name" value="Gpn3"/>
</dbReference>
<evidence type="ECO:0000256" key="3">
    <source>
        <dbReference type="ARBA" id="ARBA00022741"/>
    </source>
</evidence>
<reference evidence="7 8" key="1">
    <citation type="submission" date="2017-04" db="EMBL/GenBank/DDBJ databases">
        <title>Draft genome sequence of Tuber borchii Vittad., a whitish edible truffle.</title>
        <authorList>
            <consortium name="DOE Joint Genome Institute"/>
            <person name="Murat C."/>
            <person name="Kuo A."/>
            <person name="Barry K.W."/>
            <person name="Clum A."/>
            <person name="Dockter R.B."/>
            <person name="Fauchery L."/>
            <person name="Iotti M."/>
            <person name="Kohler A."/>
            <person name="Labutti K."/>
            <person name="Lindquist E.A."/>
            <person name="Lipzen A."/>
            <person name="Ohm R.A."/>
            <person name="Wang M."/>
            <person name="Grigoriev I.V."/>
            <person name="Zambonelli A."/>
            <person name="Martin F.M."/>
        </authorList>
    </citation>
    <scope>NUCLEOTIDE SEQUENCE [LARGE SCALE GENOMIC DNA]</scope>
    <source>
        <strain evidence="7 8">Tbo3840</strain>
    </source>
</reference>
<dbReference type="FunFam" id="3.40.50.300:FF:000552">
    <property type="entry name" value="GPN-loop GTPase 3"/>
    <property type="match status" value="1"/>
</dbReference>
<evidence type="ECO:0000256" key="4">
    <source>
        <dbReference type="ARBA" id="ARBA00022801"/>
    </source>
</evidence>
<dbReference type="AlphaFoldDB" id="A0A2T6ZFV3"/>
<comment type="caution">
    <text evidence="7">The sequence shown here is derived from an EMBL/GenBank/DDBJ whole genome shotgun (WGS) entry which is preliminary data.</text>
</comment>
<dbReference type="EMBL" id="NESQ01000306">
    <property type="protein sequence ID" value="PUU74336.1"/>
    <property type="molecule type" value="Genomic_DNA"/>
</dbReference>
<dbReference type="Pfam" id="PF03029">
    <property type="entry name" value="ATP_bind_1"/>
    <property type="match status" value="1"/>
</dbReference>